<keyword evidence="5 6" id="KW-0067">ATP-binding</keyword>
<evidence type="ECO:0000313" key="8">
    <source>
        <dbReference type="EMBL" id="CEA00221.1"/>
    </source>
</evidence>
<dbReference type="FunFam" id="3.30.420.10:FF:000045">
    <property type="entry name" value="3'-5' exonuclease DinG"/>
    <property type="match status" value="1"/>
</dbReference>
<dbReference type="SMART" id="SM00479">
    <property type="entry name" value="EXOIII"/>
    <property type="match status" value="1"/>
</dbReference>
<keyword evidence="1 6" id="KW-0540">Nuclease</keyword>
<dbReference type="InterPro" id="IPR012337">
    <property type="entry name" value="RNaseH-like_sf"/>
</dbReference>
<sequence length="839" mass="96896">MLNKTFAVVDLETTGNNLEKDNIIQLSIAFVRNFEITGQYNTFLSDETTVSPFIRELTNISSDMLIGAPKFKDVAAEIKEQLNDAVFVAHNVDFDLTFLKSAFDSAGLTYNPVQTLDTVELARIFLPSVAGYQLHLVSEHLGIELSQAHRADEDARATAEVLIYIMRKMTRMHRETLIKIYHLSKMMRTNLTDLLFSILNRYSDDNDDNIISYNQFYIKESDVTHKNIEPVTVHDLYHKYLDMTGNEYREDQYKLALLIYDSLVDGRYHAIEAYTGLGKSDAFLIAALSYYSAHDAQVVVSTSRKILQNQLIEQSLMRLRQVVSYDTPFALLKGKLNYVDLNAFTALLQLDDSNPEICFLKMRMLVWLIETETGDLSEVNLRGPEKSYYETMLIQAGDKKHHFYFKRALSNAKKVPIIVTNHYFLNDCLNNLEGIQALIIDEAHQLKQALDLKERRTFNYPELKFFIGQVGLINQDRLLAGYSKTNSAVSLYLLEDIVINLNKNIDLVFQQLSWKKIDDALETLDSIVKFTDMFLSTIRGTDNYQALYNHMHYFDASLKSLRHAIQYDDYHIKSSRNFQKTEVTIRTEVLDTLADALRTIPCQILLSGTLEVHDSFKHLKYWFGDYDFKTTVMNNTSMYSDIRLFIPNDIESYDPKDDNYIIDILDYIALYLSETDSKLVVIFSNYELLERVYSFTGDIELFDEIPVLRQTHNSNNEKLLGQYNQLSQCLLLGTYTFTEGINLVSDKDKALMLTKLPFPVPKGDSSFRDFYTTDLPEAVIHFRQIIGRVKRSSEDKGVVLLFDDRIMTKPYKNAFLKYFPEENVIHDTRETFKALLFGL</sequence>
<dbReference type="Pfam" id="PF00929">
    <property type="entry name" value="RNase_T"/>
    <property type="match status" value="1"/>
</dbReference>
<dbReference type="InterPro" id="IPR006310">
    <property type="entry name" value="DinG"/>
</dbReference>
<dbReference type="NCBIfam" id="TIGR01407">
    <property type="entry name" value="dinG_rel"/>
    <property type="match status" value="1"/>
</dbReference>
<dbReference type="Proteomes" id="UP000044136">
    <property type="component" value="Unassembled WGS sequence"/>
</dbReference>
<dbReference type="PANTHER" id="PTHR30231">
    <property type="entry name" value="DNA POLYMERASE III SUBUNIT EPSILON"/>
    <property type="match status" value="1"/>
</dbReference>
<evidence type="ECO:0000313" key="9">
    <source>
        <dbReference type="Proteomes" id="UP000044136"/>
    </source>
</evidence>
<dbReference type="CDD" id="cd06127">
    <property type="entry name" value="DEDDh"/>
    <property type="match status" value="1"/>
</dbReference>
<comment type="similarity">
    <text evidence="6">Belongs to the helicase family. DinG subfamily. Type 2 sub-subfamily.</text>
</comment>
<dbReference type="SUPFAM" id="SSF52540">
    <property type="entry name" value="P-loop containing nucleoside triphosphate hydrolases"/>
    <property type="match status" value="1"/>
</dbReference>
<dbReference type="SMART" id="SM00491">
    <property type="entry name" value="HELICc2"/>
    <property type="match status" value="1"/>
</dbReference>
<keyword evidence="2 6" id="KW-0547">Nucleotide-binding</keyword>
<proteinExistence type="inferred from homology"/>
<reference evidence="8 9" key="1">
    <citation type="submission" date="2014-07" db="EMBL/GenBank/DDBJ databases">
        <authorList>
            <person name="Urmite Genomes Urmite Genomes"/>
        </authorList>
    </citation>
    <scope>NUCLEOTIDE SEQUENCE [LARGE SCALE GENOMIC DNA]</scope>
    <source>
        <strain evidence="8 9">13MG44_air</strain>
    </source>
</reference>
<gene>
    <name evidence="6 8" type="primary">dinG</name>
    <name evidence="8" type="ORF">BN1048_00873</name>
</gene>
<keyword evidence="9" id="KW-1185">Reference proteome</keyword>
<accession>A0A078M6F6</accession>
<dbReference type="PROSITE" id="PS51193">
    <property type="entry name" value="HELICASE_ATP_BIND_2"/>
    <property type="match status" value="1"/>
</dbReference>
<dbReference type="AlphaFoldDB" id="A0A078M6F6"/>
<dbReference type="OrthoDB" id="9803913at2"/>
<dbReference type="Gene3D" id="3.40.50.300">
    <property type="entry name" value="P-loop containing nucleotide triphosphate hydrolases"/>
    <property type="match status" value="2"/>
</dbReference>
<dbReference type="InterPro" id="IPR027417">
    <property type="entry name" value="P-loop_NTPase"/>
</dbReference>
<evidence type="ECO:0000256" key="1">
    <source>
        <dbReference type="ARBA" id="ARBA00022722"/>
    </source>
</evidence>
<dbReference type="GO" id="GO:0003677">
    <property type="term" value="F:DNA binding"/>
    <property type="evidence" value="ECO:0007669"/>
    <property type="project" value="InterPro"/>
</dbReference>
<dbReference type="InterPro" id="IPR013520">
    <property type="entry name" value="Ribonucl_H"/>
</dbReference>
<protein>
    <recommendedName>
        <fullName evidence="6">3'-5' exonuclease DinG</fullName>
        <ecNumber evidence="6">3.1.-.-</ecNumber>
    </recommendedName>
</protein>
<dbReference type="eggNOG" id="COG0847">
    <property type="taxonomic scope" value="Bacteria"/>
</dbReference>
<dbReference type="HOGENOM" id="CLU_012117_1_0_9"/>
<name>A0A078M6F6_9STAP</name>
<dbReference type="EMBL" id="CCSE01000001">
    <property type="protein sequence ID" value="CEA00221.1"/>
    <property type="molecule type" value="Genomic_DNA"/>
</dbReference>
<dbReference type="GO" id="GO:0045004">
    <property type="term" value="P:DNA replication proofreading"/>
    <property type="evidence" value="ECO:0007669"/>
    <property type="project" value="TreeGrafter"/>
</dbReference>
<evidence type="ECO:0000256" key="2">
    <source>
        <dbReference type="ARBA" id="ARBA00022741"/>
    </source>
</evidence>
<dbReference type="EC" id="3.1.-.-" evidence="6"/>
<dbReference type="InterPro" id="IPR036397">
    <property type="entry name" value="RNaseH_sf"/>
</dbReference>
<keyword evidence="4 6" id="KW-0269">Exonuclease</keyword>
<dbReference type="GO" id="GO:0005829">
    <property type="term" value="C:cytosol"/>
    <property type="evidence" value="ECO:0007669"/>
    <property type="project" value="TreeGrafter"/>
</dbReference>
<evidence type="ECO:0000256" key="4">
    <source>
        <dbReference type="ARBA" id="ARBA00022839"/>
    </source>
</evidence>
<evidence type="ECO:0000259" key="7">
    <source>
        <dbReference type="PROSITE" id="PS51193"/>
    </source>
</evidence>
<evidence type="ECO:0000256" key="3">
    <source>
        <dbReference type="ARBA" id="ARBA00022801"/>
    </source>
</evidence>
<dbReference type="RefSeq" id="WP_035808836.1">
    <property type="nucleotide sequence ID" value="NZ_CCSE01000001.1"/>
</dbReference>
<dbReference type="GO" id="GO:0004386">
    <property type="term" value="F:helicase activity"/>
    <property type="evidence" value="ECO:0007669"/>
    <property type="project" value="InterPro"/>
</dbReference>
<feature type="domain" description="Helicase ATP-binding" evidence="7">
    <location>
        <begin position="238"/>
        <end position="524"/>
    </location>
</feature>
<dbReference type="PANTHER" id="PTHR30231:SF41">
    <property type="entry name" value="DNA POLYMERASE III SUBUNIT EPSILON"/>
    <property type="match status" value="1"/>
</dbReference>
<comment type="function">
    <text evidence="6">3'-5' exonuclease.</text>
</comment>
<dbReference type="GO" id="GO:0008408">
    <property type="term" value="F:3'-5' exonuclease activity"/>
    <property type="evidence" value="ECO:0007669"/>
    <property type="project" value="InterPro"/>
</dbReference>
<dbReference type="STRING" id="1461582.BN1048_00873"/>
<evidence type="ECO:0000256" key="5">
    <source>
        <dbReference type="ARBA" id="ARBA00022840"/>
    </source>
</evidence>
<dbReference type="NCBIfam" id="TIGR00573">
    <property type="entry name" value="dnaq"/>
    <property type="match status" value="1"/>
</dbReference>
<dbReference type="GO" id="GO:0003887">
    <property type="term" value="F:DNA-directed DNA polymerase activity"/>
    <property type="evidence" value="ECO:0007669"/>
    <property type="project" value="InterPro"/>
</dbReference>
<dbReference type="InterPro" id="IPR006054">
    <property type="entry name" value="DnaQ"/>
</dbReference>
<dbReference type="InterPro" id="IPR014013">
    <property type="entry name" value="Helic_SF1/SF2_ATP-bd_DinG/Rad3"/>
</dbReference>
<dbReference type="GO" id="GO:0016818">
    <property type="term" value="F:hydrolase activity, acting on acid anhydrides, in phosphorus-containing anhydrides"/>
    <property type="evidence" value="ECO:0007669"/>
    <property type="project" value="InterPro"/>
</dbReference>
<dbReference type="Gene3D" id="3.30.420.10">
    <property type="entry name" value="Ribonuclease H-like superfamily/Ribonuclease H"/>
    <property type="match status" value="1"/>
</dbReference>
<dbReference type="InterPro" id="IPR006555">
    <property type="entry name" value="ATP-dep_Helicase_C"/>
</dbReference>
<organism evidence="8 9">
    <name type="scientific">Jeotgalicoccus saudimassiliensis</name>
    <dbReference type="NCBI Taxonomy" id="1461582"/>
    <lineage>
        <taxon>Bacteria</taxon>
        <taxon>Bacillati</taxon>
        <taxon>Bacillota</taxon>
        <taxon>Bacilli</taxon>
        <taxon>Bacillales</taxon>
        <taxon>Staphylococcaceae</taxon>
        <taxon>Jeotgalicoccus</taxon>
    </lineage>
</organism>
<dbReference type="GO" id="GO:0005524">
    <property type="term" value="F:ATP binding"/>
    <property type="evidence" value="ECO:0007669"/>
    <property type="project" value="UniProtKB-KW"/>
</dbReference>
<dbReference type="SUPFAM" id="SSF53098">
    <property type="entry name" value="Ribonuclease H-like"/>
    <property type="match status" value="1"/>
</dbReference>
<dbReference type="eggNOG" id="COG1199">
    <property type="taxonomic scope" value="Bacteria"/>
</dbReference>
<evidence type="ECO:0000256" key="6">
    <source>
        <dbReference type="RuleBase" id="RU364106"/>
    </source>
</evidence>
<keyword evidence="3 6" id="KW-0378">Hydrolase</keyword>
<dbReference type="Pfam" id="PF13307">
    <property type="entry name" value="Helicase_C_2"/>
    <property type="match status" value="1"/>
</dbReference>